<dbReference type="EMBL" id="AMCW01000040">
    <property type="protein sequence ID" value="EKK02967.1"/>
    <property type="molecule type" value="Genomic_DNA"/>
</dbReference>
<comment type="caution">
    <text evidence="1">The sequence shown here is derived from an EMBL/GenBank/DDBJ whole genome shotgun (WGS) entry which is preliminary data.</text>
</comment>
<proteinExistence type="predicted"/>
<accession>K5D895</accession>
<evidence type="ECO:0000313" key="2">
    <source>
        <dbReference type="Proteomes" id="UP000007993"/>
    </source>
</evidence>
<dbReference type="Proteomes" id="UP000007993">
    <property type="component" value="Unassembled WGS sequence"/>
</dbReference>
<dbReference type="AlphaFoldDB" id="K5D895"/>
<reference evidence="1 2" key="1">
    <citation type="journal article" date="2013" name="Mar. Genomics">
        <title>Expression of sulfatases in Rhodopirellula baltica and the diversity of sulfatases in the genus Rhodopirellula.</title>
        <authorList>
            <person name="Wegner C.E."/>
            <person name="Richter-Heitmann T."/>
            <person name="Klindworth A."/>
            <person name="Klockow C."/>
            <person name="Richter M."/>
            <person name="Achstetter T."/>
            <person name="Glockner F.O."/>
            <person name="Harder J."/>
        </authorList>
    </citation>
    <scope>NUCLEOTIDE SEQUENCE [LARGE SCALE GENOMIC DNA]</scope>
    <source>
        <strain evidence="1 2">SH28</strain>
    </source>
</reference>
<name>K5D895_RHOBT</name>
<gene>
    <name evidence="1" type="ORF">RBSH_01660</name>
</gene>
<evidence type="ECO:0000313" key="1">
    <source>
        <dbReference type="EMBL" id="EKK02967.1"/>
    </source>
</evidence>
<sequence>MEQSEASSKRFGENNLHRLRTIARWNLAYIRHPNS</sequence>
<protein>
    <submittedName>
        <fullName evidence="1">Uncharacterized protein</fullName>
    </submittedName>
</protein>
<organism evidence="1 2">
    <name type="scientific">Rhodopirellula baltica SH28</name>
    <dbReference type="NCBI Taxonomy" id="993517"/>
    <lineage>
        <taxon>Bacteria</taxon>
        <taxon>Pseudomonadati</taxon>
        <taxon>Planctomycetota</taxon>
        <taxon>Planctomycetia</taxon>
        <taxon>Pirellulales</taxon>
        <taxon>Pirellulaceae</taxon>
        <taxon>Rhodopirellula</taxon>
    </lineage>
</organism>